<name>A0A955LL48_UNCKA</name>
<proteinExistence type="predicted"/>
<gene>
    <name evidence="1" type="ORF">KC614_04780</name>
</gene>
<dbReference type="InterPro" id="IPR029060">
    <property type="entry name" value="PIN-like_dom_sf"/>
</dbReference>
<organism evidence="1 2">
    <name type="scientific">candidate division WWE3 bacterium</name>
    <dbReference type="NCBI Taxonomy" id="2053526"/>
    <lineage>
        <taxon>Bacteria</taxon>
        <taxon>Katanobacteria</taxon>
    </lineage>
</organism>
<comment type="caution">
    <text evidence="1">The sequence shown here is derived from an EMBL/GenBank/DDBJ whole genome shotgun (WGS) entry which is preliminary data.</text>
</comment>
<evidence type="ECO:0000313" key="2">
    <source>
        <dbReference type="Proteomes" id="UP000751518"/>
    </source>
</evidence>
<evidence type="ECO:0000313" key="1">
    <source>
        <dbReference type="EMBL" id="MCA9392479.1"/>
    </source>
</evidence>
<dbReference type="Proteomes" id="UP000751518">
    <property type="component" value="Unassembled WGS sequence"/>
</dbReference>
<dbReference type="SUPFAM" id="SSF88723">
    <property type="entry name" value="PIN domain-like"/>
    <property type="match status" value="1"/>
</dbReference>
<dbReference type="EMBL" id="JAGQKZ010000060">
    <property type="protein sequence ID" value="MCA9392479.1"/>
    <property type="molecule type" value="Genomic_DNA"/>
</dbReference>
<reference evidence="1" key="2">
    <citation type="journal article" date="2021" name="Microbiome">
        <title>Successional dynamics and alternative stable states in a saline activated sludge microbial community over 9 years.</title>
        <authorList>
            <person name="Wang Y."/>
            <person name="Ye J."/>
            <person name="Ju F."/>
            <person name="Liu L."/>
            <person name="Boyd J.A."/>
            <person name="Deng Y."/>
            <person name="Parks D.H."/>
            <person name="Jiang X."/>
            <person name="Yin X."/>
            <person name="Woodcroft B.J."/>
            <person name="Tyson G.W."/>
            <person name="Hugenholtz P."/>
            <person name="Polz M.F."/>
            <person name="Zhang T."/>
        </authorList>
    </citation>
    <scope>NUCLEOTIDE SEQUENCE</scope>
    <source>
        <strain evidence="1">HKST-UBA03</strain>
    </source>
</reference>
<accession>A0A955LL48</accession>
<dbReference type="AlphaFoldDB" id="A0A955LL48"/>
<protein>
    <submittedName>
        <fullName evidence="1">Type II toxin-antitoxin system VapC family toxin</fullName>
    </submittedName>
</protein>
<dbReference type="Gene3D" id="3.40.50.1010">
    <property type="entry name" value="5'-nuclease"/>
    <property type="match status" value="1"/>
</dbReference>
<sequence length="135" mass="14909">MKQLFVASDAFVALNFKTSSAYDEAVGFVTGLFNETVKVYTSVGEVVKAADSIYKLGDNDKLQTFLKTLLGDSGIVVVDEQKSDMTLAIDLLCKLRHSINYSDAVMLTVMQRNGIKDIFSFNKDLKSGNVIVWPK</sequence>
<reference evidence="1" key="1">
    <citation type="submission" date="2020-04" db="EMBL/GenBank/DDBJ databases">
        <authorList>
            <person name="Zhang T."/>
        </authorList>
    </citation>
    <scope>NUCLEOTIDE SEQUENCE</scope>
    <source>
        <strain evidence="1">HKST-UBA03</strain>
    </source>
</reference>